<dbReference type="PANTHER" id="PTHR43439">
    <property type="entry name" value="PHENYLACETATE-COENZYME A LIGASE"/>
    <property type="match status" value="1"/>
</dbReference>
<accession>A0A507B5A9</accession>
<dbReference type="EMBL" id="SKBQ01000003">
    <property type="protein sequence ID" value="TPX12539.1"/>
    <property type="molecule type" value="Genomic_DNA"/>
</dbReference>
<dbReference type="Pfam" id="PF00550">
    <property type="entry name" value="PP-binding"/>
    <property type="match status" value="1"/>
</dbReference>
<dbReference type="InterPro" id="IPR036736">
    <property type="entry name" value="ACP-like_sf"/>
</dbReference>
<keyword evidence="1" id="KW-0596">Phosphopantetheine</keyword>
<proteinExistence type="predicted"/>
<name>A0A507B5A9_9PEZI</name>
<organism evidence="4 5">
    <name type="scientific">Thyridium curvatum</name>
    <dbReference type="NCBI Taxonomy" id="1093900"/>
    <lineage>
        <taxon>Eukaryota</taxon>
        <taxon>Fungi</taxon>
        <taxon>Dikarya</taxon>
        <taxon>Ascomycota</taxon>
        <taxon>Pezizomycotina</taxon>
        <taxon>Sordariomycetes</taxon>
        <taxon>Sordariomycetidae</taxon>
        <taxon>Thyridiales</taxon>
        <taxon>Thyridiaceae</taxon>
        <taxon>Thyridium</taxon>
    </lineage>
</organism>
<dbReference type="Gene3D" id="3.40.50.12780">
    <property type="entry name" value="N-terminal domain of ligase-like"/>
    <property type="match status" value="2"/>
</dbReference>
<dbReference type="Pfam" id="PF00501">
    <property type="entry name" value="AMP-binding"/>
    <property type="match status" value="1"/>
</dbReference>
<dbReference type="InterPro" id="IPR013120">
    <property type="entry name" value="FAR_NAD-bd"/>
</dbReference>
<comment type="caution">
    <text evidence="4">The sequence shown here is derived from an EMBL/GenBank/DDBJ whole genome shotgun (WGS) entry which is preliminary data.</text>
</comment>
<dbReference type="InterPro" id="IPR009081">
    <property type="entry name" value="PP-bd_ACP"/>
</dbReference>
<keyword evidence="5" id="KW-1185">Reference proteome</keyword>
<dbReference type="InParanoid" id="A0A507B5A9"/>
<dbReference type="InterPro" id="IPR042099">
    <property type="entry name" value="ANL_N_sf"/>
</dbReference>
<dbReference type="SUPFAM" id="SSF51735">
    <property type="entry name" value="NAD(P)-binding Rossmann-fold domains"/>
    <property type="match status" value="1"/>
</dbReference>
<dbReference type="Gene3D" id="3.40.50.720">
    <property type="entry name" value="NAD(P)-binding Rossmann-like Domain"/>
    <property type="match status" value="1"/>
</dbReference>
<evidence type="ECO:0000256" key="2">
    <source>
        <dbReference type="ARBA" id="ARBA00022553"/>
    </source>
</evidence>
<dbReference type="GeneID" id="41968163"/>
<feature type="domain" description="Carrier" evidence="3">
    <location>
        <begin position="476"/>
        <end position="557"/>
    </location>
</feature>
<dbReference type="RefSeq" id="XP_030994250.1">
    <property type="nucleotide sequence ID" value="XM_031141879.1"/>
</dbReference>
<dbReference type="PANTHER" id="PTHR43439:SF2">
    <property type="entry name" value="ENZYME, PUTATIVE (JCVI)-RELATED"/>
    <property type="match status" value="1"/>
</dbReference>
<dbReference type="OrthoDB" id="429813at2759"/>
<dbReference type="PROSITE" id="PS00012">
    <property type="entry name" value="PHOSPHOPANTETHEINE"/>
    <property type="match status" value="1"/>
</dbReference>
<sequence>MGSLDYPRPLPAVWDHIAETEPNKVLFSIPIGSEVSDGYEDITARTFADAIHRASWFLERELGRSTTFETLAYLGPSDLRYIIIMSAASKVGYQTFWTSPRNSFEGHVKLMEATECSICLTPSATPPGLEPVIERLQMRHVTVPEQNVWLHSPEPGSGLMLAHHFAQFLNQVVVLPPPDKPVTPELSDEIVRSGLVDGAFLAPAIIDAIAKEPEFLENLRKLRFVIFAGAPLSTEIGDVVRSRTRLLNAYGQTELGLIDEYRPDDEDYAYVEFGRLSNMELQHHSGDLYEAVMVKKPELAQFQAGFIADPEATEIRSRDLFARHPDPKKPNLFIHRGRADHVIVFETGEKINPTSMEALISTHQRVKSALVIGEGRFQSALLVEPRHPVETDKEKEELLEHIWPIIEDANRDCPAHGRVVKSHVLFTEPGKPFPRTGKSTISRPATLALYKDAIDQVYNAADSMLSENALSIDLAESPEFLLKQLRELVRTTTDLEVGGDDDNLYQLGMDSLQTLQLSRALRSSLAKSHQKVDKLAPSFIYAHPTLRTLSEGLHNLYHANGTHVDAEAHLREMESILSEYSQMLPIKKAKPSPRSMRSERMSVLLTGSTGSLGSYLLHTLLQQERVDHVYCLNRSADAESRQASANTARGLVNSFDSSRVTFYTCDFSKPLLGLDEAVYGTLLNQVTHIIHNAWTVNFNLSLATFAKTNIEGIKTLIEFSVDSARRSQIFFVSSVGTAVRWKKAGHPGAVPEEVMPDPRTAEEQGYAQSKWISEQLLHTANANNNVDVCSLRVGQIAGPVGTDKGAWNKTEWFPLFLTSCKVLGMLPKQLPVSNTIDWIPVNILAEVIVELVQHGASGEGSLVYNLVNPSSSTWQELYPIVRRALAESGENEIKLVEYADWVRALERVASEKVTQTEVQTNPAVKLLEFFQAVAIDDDDEAELNISTEKATKRSPTLRSCSPVTAEWMSLWVGQLGLGLRN</sequence>
<dbReference type="Pfam" id="PF07993">
    <property type="entry name" value="NAD_binding_4"/>
    <property type="match status" value="1"/>
</dbReference>
<dbReference type="InterPro" id="IPR051414">
    <property type="entry name" value="Adenylate-forming_Reductase"/>
</dbReference>
<dbReference type="Pfam" id="PF23562">
    <property type="entry name" value="AMP-binding_C_3"/>
    <property type="match status" value="1"/>
</dbReference>
<dbReference type="SUPFAM" id="SSF56801">
    <property type="entry name" value="Acetyl-CoA synthetase-like"/>
    <property type="match status" value="1"/>
</dbReference>
<protein>
    <recommendedName>
        <fullName evidence="3">Carrier domain-containing protein</fullName>
    </recommendedName>
</protein>
<dbReference type="PROSITE" id="PS50075">
    <property type="entry name" value="CARRIER"/>
    <property type="match status" value="1"/>
</dbReference>
<evidence type="ECO:0000313" key="4">
    <source>
        <dbReference type="EMBL" id="TPX12539.1"/>
    </source>
</evidence>
<evidence type="ECO:0000256" key="1">
    <source>
        <dbReference type="ARBA" id="ARBA00022450"/>
    </source>
</evidence>
<gene>
    <name evidence="4" type="ORF">E0L32_000716</name>
</gene>
<dbReference type="Proteomes" id="UP000319257">
    <property type="component" value="Unassembled WGS sequence"/>
</dbReference>
<evidence type="ECO:0000259" key="3">
    <source>
        <dbReference type="PROSITE" id="PS50075"/>
    </source>
</evidence>
<dbReference type="STRING" id="1093900.A0A507B5A9"/>
<reference evidence="4 5" key="1">
    <citation type="submission" date="2019-06" db="EMBL/GenBank/DDBJ databases">
        <title>Draft genome sequence of the filamentous fungus Phialemoniopsis curvata isolated from diesel fuel.</title>
        <authorList>
            <person name="Varaljay V.A."/>
            <person name="Lyon W.J."/>
            <person name="Crouch A.L."/>
            <person name="Drake C.E."/>
            <person name="Hollomon J.M."/>
            <person name="Nadeau L.J."/>
            <person name="Nunn H.S."/>
            <person name="Stevenson B.S."/>
            <person name="Bojanowski C.L."/>
            <person name="Crookes-Goodson W.J."/>
        </authorList>
    </citation>
    <scope>NUCLEOTIDE SEQUENCE [LARGE SCALE GENOMIC DNA]</scope>
    <source>
        <strain evidence="4 5">D216</strain>
    </source>
</reference>
<dbReference type="InterPro" id="IPR036291">
    <property type="entry name" value="NAD(P)-bd_dom_sf"/>
</dbReference>
<dbReference type="SUPFAM" id="SSF47336">
    <property type="entry name" value="ACP-like"/>
    <property type="match status" value="1"/>
</dbReference>
<dbReference type="Gene3D" id="1.10.1200.10">
    <property type="entry name" value="ACP-like"/>
    <property type="match status" value="1"/>
</dbReference>
<dbReference type="AlphaFoldDB" id="A0A507B5A9"/>
<dbReference type="InterPro" id="IPR006162">
    <property type="entry name" value="Ppantetheine_attach_site"/>
</dbReference>
<evidence type="ECO:0000313" key="5">
    <source>
        <dbReference type="Proteomes" id="UP000319257"/>
    </source>
</evidence>
<keyword evidence="2" id="KW-0597">Phosphoprotein</keyword>
<dbReference type="InterPro" id="IPR000873">
    <property type="entry name" value="AMP-dep_synth/lig_dom"/>
</dbReference>